<dbReference type="EMBL" id="CADCVQ010000009">
    <property type="protein sequence ID" value="CAA9472868.1"/>
    <property type="molecule type" value="Genomic_DNA"/>
</dbReference>
<sequence length="54" mass="5678">WAAHKRCTRNLGRRSPPGCVLGSRCGRATPSILRPCLAAPASRGCGHNVPGRPT</sequence>
<proteinExistence type="predicted"/>
<name>A0A6J4RHF7_9ACTN</name>
<gene>
    <name evidence="1" type="ORF">AVDCRST_MAG67-330</name>
</gene>
<protein>
    <submittedName>
        <fullName evidence="1">Uncharacterized protein</fullName>
    </submittedName>
</protein>
<feature type="non-terminal residue" evidence="1">
    <location>
        <position position="54"/>
    </location>
</feature>
<organism evidence="1">
    <name type="scientific">uncultured Solirubrobacteraceae bacterium</name>
    <dbReference type="NCBI Taxonomy" id="1162706"/>
    <lineage>
        <taxon>Bacteria</taxon>
        <taxon>Bacillati</taxon>
        <taxon>Actinomycetota</taxon>
        <taxon>Thermoleophilia</taxon>
        <taxon>Solirubrobacterales</taxon>
        <taxon>Solirubrobacteraceae</taxon>
        <taxon>environmental samples</taxon>
    </lineage>
</organism>
<feature type="non-terminal residue" evidence="1">
    <location>
        <position position="1"/>
    </location>
</feature>
<reference evidence="1" key="1">
    <citation type="submission" date="2020-02" db="EMBL/GenBank/DDBJ databases">
        <authorList>
            <person name="Meier V. D."/>
        </authorList>
    </citation>
    <scope>NUCLEOTIDE SEQUENCE</scope>
    <source>
        <strain evidence="1">AVDCRST_MAG67</strain>
    </source>
</reference>
<evidence type="ECO:0000313" key="1">
    <source>
        <dbReference type="EMBL" id="CAA9472868.1"/>
    </source>
</evidence>
<dbReference type="AlphaFoldDB" id="A0A6J4RHF7"/>
<accession>A0A6J4RHF7</accession>